<dbReference type="InterPro" id="IPR051713">
    <property type="entry name" value="T-cell_Activation_Regulation"/>
</dbReference>
<keyword evidence="9" id="KW-0325">Glycoprotein</keyword>
<keyword evidence="4" id="KW-0732">Signal</keyword>
<dbReference type="GO" id="GO:0042102">
    <property type="term" value="P:positive regulation of T cell proliferation"/>
    <property type="evidence" value="ECO:0007669"/>
    <property type="project" value="TreeGrafter"/>
</dbReference>
<evidence type="ECO:0000256" key="8">
    <source>
        <dbReference type="ARBA" id="ARBA00023170"/>
    </source>
</evidence>
<sequence length="229" mass="25907">MTKNSNVKGNKQNKLVNHSVIIVLCPLTSLLCVSGQEVTLTCRAPNNNIKGVVWSRADLGDKHVLVYREGQPLEDQHPFFKNRVNLQDRQMKDGDVSLILKDVTIKDAGAYMCHVFMEETDSLNCFLVADVLQHIVAWSLSDCQLWPVECWSTPLQWLCEVVGYSWELVHAVVYAGQAHPEHAQWVTCPVSMLAMQELGHSQLPSALNNVNHDSSVKRTPLQRARRHRM</sequence>
<keyword evidence="10" id="KW-0393">Immunoglobulin domain</keyword>
<dbReference type="Pfam" id="PF07686">
    <property type="entry name" value="V-set"/>
    <property type="match status" value="1"/>
</dbReference>
<keyword evidence="2" id="KW-1003">Cell membrane</keyword>
<dbReference type="GO" id="GO:0009897">
    <property type="term" value="C:external side of plasma membrane"/>
    <property type="evidence" value="ECO:0007669"/>
    <property type="project" value="TreeGrafter"/>
</dbReference>
<dbReference type="SMART" id="SM00406">
    <property type="entry name" value="IGv"/>
    <property type="match status" value="1"/>
</dbReference>
<reference evidence="13" key="1">
    <citation type="submission" date="2023-09" db="UniProtKB">
        <authorList>
            <consortium name="Ensembl"/>
        </authorList>
    </citation>
    <scope>IDENTIFICATION</scope>
</reference>
<proteinExistence type="predicted"/>
<evidence type="ECO:0000256" key="5">
    <source>
        <dbReference type="ARBA" id="ARBA00022989"/>
    </source>
</evidence>
<dbReference type="SMART" id="SM00409">
    <property type="entry name" value="IG"/>
    <property type="match status" value="1"/>
</dbReference>
<evidence type="ECO:0000256" key="9">
    <source>
        <dbReference type="ARBA" id="ARBA00023180"/>
    </source>
</evidence>
<evidence type="ECO:0000256" key="2">
    <source>
        <dbReference type="ARBA" id="ARBA00022475"/>
    </source>
</evidence>
<evidence type="ECO:0000256" key="6">
    <source>
        <dbReference type="ARBA" id="ARBA00023136"/>
    </source>
</evidence>
<dbReference type="GO" id="GO:0042130">
    <property type="term" value="P:negative regulation of T cell proliferation"/>
    <property type="evidence" value="ECO:0007669"/>
    <property type="project" value="TreeGrafter"/>
</dbReference>
<accession>A0A3B4HB24</accession>
<protein>
    <recommendedName>
        <fullName evidence="12">Ig-like domain-containing protein</fullName>
    </recommendedName>
</protein>
<dbReference type="PANTHER" id="PTHR25466">
    <property type="entry name" value="T-LYMPHOCYTE ACTIVATION ANTIGEN"/>
    <property type="match status" value="1"/>
</dbReference>
<evidence type="ECO:0000256" key="7">
    <source>
        <dbReference type="ARBA" id="ARBA00023157"/>
    </source>
</evidence>
<keyword evidence="3" id="KW-0812">Transmembrane</keyword>
<dbReference type="InterPro" id="IPR007110">
    <property type="entry name" value="Ig-like_dom"/>
</dbReference>
<dbReference type="GO" id="GO:0007166">
    <property type="term" value="P:cell surface receptor signaling pathway"/>
    <property type="evidence" value="ECO:0007669"/>
    <property type="project" value="TreeGrafter"/>
</dbReference>
<dbReference type="SUPFAM" id="SSF48726">
    <property type="entry name" value="Immunoglobulin"/>
    <property type="match status" value="1"/>
</dbReference>
<keyword evidence="7" id="KW-1015">Disulfide bond</keyword>
<keyword evidence="6" id="KW-0472">Membrane</keyword>
<dbReference type="Ensembl" id="ENSPNYT00000032571.1">
    <property type="protein sequence ID" value="ENSPNYP00000031809.1"/>
    <property type="gene ID" value="ENSPNYG00000023997.1"/>
</dbReference>
<keyword evidence="5" id="KW-1133">Transmembrane helix</keyword>
<dbReference type="GO" id="GO:0006955">
    <property type="term" value="P:immune response"/>
    <property type="evidence" value="ECO:0007669"/>
    <property type="project" value="TreeGrafter"/>
</dbReference>
<evidence type="ECO:0000256" key="1">
    <source>
        <dbReference type="ARBA" id="ARBA00004251"/>
    </source>
</evidence>
<dbReference type="AlphaFoldDB" id="A0A3B4HB24"/>
<dbReference type="InterPro" id="IPR036179">
    <property type="entry name" value="Ig-like_dom_sf"/>
</dbReference>
<feature type="region of interest" description="Disordered" evidence="11">
    <location>
        <begin position="205"/>
        <end position="229"/>
    </location>
</feature>
<feature type="domain" description="Ig-like" evidence="12">
    <location>
        <begin position="35"/>
        <end position="124"/>
    </location>
</feature>
<dbReference type="GO" id="GO:0031295">
    <property type="term" value="P:T cell costimulation"/>
    <property type="evidence" value="ECO:0007669"/>
    <property type="project" value="TreeGrafter"/>
</dbReference>
<evidence type="ECO:0000256" key="11">
    <source>
        <dbReference type="SAM" id="MobiDB-lite"/>
    </source>
</evidence>
<evidence type="ECO:0000259" key="12">
    <source>
        <dbReference type="PROSITE" id="PS50835"/>
    </source>
</evidence>
<evidence type="ECO:0000256" key="3">
    <source>
        <dbReference type="ARBA" id="ARBA00022692"/>
    </source>
</evidence>
<dbReference type="InterPro" id="IPR013783">
    <property type="entry name" value="Ig-like_fold"/>
</dbReference>
<dbReference type="Gene3D" id="2.60.40.10">
    <property type="entry name" value="Immunoglobulins"/>
    <property type="match status" value="1"/>
</dbReference>
<comment type="subcellular location">
    <subcellularLocation>
        <location evidence="1">Cell membrane</location>
        <topology evidence="1">Single-pass type I membrane protein</topology>
    </subcellularLocation>
</comment>
<dbReference type="InterPro" id="IPR003599">
    <property type="entry name" value="Ig_sub"/>
</dbReference>
<evidence type="ECO:0000256" key="4">
    <source>
        <dbReference type="ARBA" id="ARBA00022729"/>
    </source>
</evidence>
<evidence type="ECO:0000313" key="13">
    <source>
        <dbReference type="Ensembl" id="ENSPNYP00000031809.1"/>
    </source>
</evidence>
<dbReference type="InterPro" id="IPR013106">
    <property type="entry name" value="Ig_V-set"/>
</dbReference>
<keyword evidence="8" id="KW-0675">Receptor</keyword>
<organism evidence="13">
    <name type="scientific">Pundamilia nyererei</name>
    <dbReference type="NCBI Taxonomy" id="303518"/>
    <lineage>
        <taxon>Eukaryota</taxon>
        <taxon>Metazoa</taxon>
        <taxon>Chordata</taxon>
        <taxon>Craniata</taxon>
        <taxon>Vertebrata</taxon>
        <taxon>Euteleostomi</taxon>
        <taxon>Actinopterygii</taxon>
        <taxon>Neopterygii</taxon>
        <taxon>Teleostei</taxon>
        <taxon>Neoteleostei</taxon>
        <taxon>Acanthomorphata</taxon>
        <taxon>Ovalentaria</taxon>
        <taxon>Cichlomorphae</taxon>
        <taxon>Cichliformes</taxon>
        <taxon>Cichlidae</taxon>
        <taxon>African cichlids</taxon>
        <taxon>Pseudocrenilabrinae</taxon>
        <taxon>Haplochromini</taxon>
        <taxon>Pundamilia</taxon>
    </lineage>
</organism>
<dbReference type="STRING" id="303518.ENSPNYP00000031809"/>
<dbReference type="PROSITE" id="PS50835">
    <property type="entry name" value="IG_LIKE"/>
    <property type="match status" value="1"/>
</dbReference>
<dbReference type="PANTHER" id="PTHR25466:SF14">
    <property type="entry name" value="BUTYROPHILIN SUBFAMILY 2 MEMBER A2-LIKE-RELATED"/>
    <property type="match status" value="1"/>
</dbReference>
<name>A0A3B4HB24_9CICH</name>
<evidence type="ECO:0000256" key="10">
    <source>
        <dbReference type="ARBA" id="ARBA00023319"/>
    </source>
</evidence>
<dbReference type="GeneTree" id="ENSGT01120000272315"/>
<dbReference type="GO" id="GO:0071222">
    <property type="term" value="P:cellular response to lipopolysaccharide"/>
    <property type="evidence" value="ECO:0007669"/>
    <property type="project" value="TreeGrafter"/>
</dbReference>